<comment type="similarity">
    <text evidence="1">Belongs to the P-Pant transferase superfamily. Gsp/Sfp/HetI/AcpT family.</text>
</comment>
<evidence type="ECO:0000313" key="4">
    <source>
        <dbReference type="EMBL" id="MCH7323922.1"/>
    </source>
</evidence>
<evidence type="ECO:0000256" key="1">
    <source>
        <dbReference type="ARBA" id="ARBA00010990"/>
    </source>
</evidence>
<feature type="domain" description="4'-phosphopantetheinyl transferase" evidence="3">
    <location>
        <begin position="72"/>
        <end position="151"/>
    </location>
</feature>
<protein>
    <submittedName>
        <fullName evidence="4">4'-phosphopantetheinyl transferase superfamily protein</fullName>
    </submittedName>
</protein>
<gene>
    <name evidence="4" type="ORF">LZ480_18795</name>
</gene>
<comment type="caution">
    <text evidence="4">The sequence shown here is derived from an EMBL/GenBank/DDBJ whole genome shotgun (WGS) entry which is preliminary data.</text>
</comment>
<organism evidence="4 5">
    <name type="scientific">Solibacillus palustris</name>
    <dbReference type="NCBI Taxonomy" id="2908203"/>
    <lineage>
        <taxon>Bacteria</taxon>
        <taxon>Bacillati</taxon>
        <taxon>Bacillota</taxon>
        <taxon>Bacilli</taxon>
        <taxon>Bacillales</taxon>
        <taxon>Caryophanaceae</taxon>
        <taxon>Solibacillus</taxon>
    </lineage>
</organism>
<proteinExistence type="inferred from homology"/>
<name>A0ABS9UHZ7_9BACL</name>
<keyword evidence="2 4" id="KW-0808">Transferase</keyword>
<dbReference type="GO" id="GO:0016740">
    <property type="term" value="F:transferase activity"/>
    <property type="evidence" value="ECO:0007669"/>
    <property type="project" value="UniProtKB-KW"/>
</dbReference>
<dbReference type="EMBL" id="JAKZFC010000012">
    <property type="protein sequence ID" value="MCH7323922.1"/>
    <property type="molecule type" value="Genomic_DNA"/>
</dbReference>
<evidence type="ECO:0000259" key="3">
    <source>
        <dbReference type="Pfam" id="PF01648"/>
    </source>
</evidence>
<dbReference type="Pfam" id="PF01648">
    <property type="entry name" value="ACPS"/>
    <property type="match status" value="1"/>
</dbReference>
<dbReference type="InterPro" id="IPR050559">
    <property type="entry name" value="P-Pant_transferase_sf"/>
</dbReference>
<evidence type="ECO:0000313" key="5">
    <source>
        <dbReference type="Proteomes" id="UP001316087"/>
    </source>
</evidence>
<dbReference type="Gene3D" id="3.90.470.20">
    <property type="entry name" value="4'-phosphopantetheinyl transferase domain"/>
    <property type="match status" value="1"/>
</dbReference>
<keyword evidence="5" id="KW-1185">Reference proteome</keyword>
<dbReference type="PANTHER" id="PTHR12215:SF10">
    <property type="entry name" value="L-AMINOADIPATE-SEMIALDEHYDE DEHYDROGENASE-PHOSPHOPANTETHEINYL TRANSFERASE"/>
    <property type="match status" value="1"/>
</dbReference>
<reference evidence="4 5" key="1">
    <citation type="submission" date="2022-03" db="EMBL/GenBank/DDBJ databases">
        <authorList>
            <person name="Jo J.-H."/>
            <person name="Im W.-T."/>
        </authorList>
    </citation>
    <scope>NUCLEOTIDE SEQUENCE [LARGE SCALE GENOMIC DNA]</scope>
    <source>
        <strain evidence="4 5">MA9</strain>
    </source>
</reference>
<evidence type="ECO:0000256" key="2">
    <source>
        <dbReference type="ARBA" id="ARBA00022679"/>
    </source>
</evidence>
<sequence>MEIYIIEDWKSKINFNEPKENWATNIIERMFDRIQIKKDARGKPYIVNEDKFINWGHTDRFLVIAFSEIGHIGIDVEANNIPYDESLYGWILHEQEKDKLNRGTLFSEIWTRKEAILKFTGEGINDNMSDLNSYANEYNVISFSFNDLSISVCSEYRSVNLKLYTSVVL</sequence>
<dbReference type="SUPFAM" id="SSF56214">
    <property type="entry name" value="4'-phosphopantetheinyl transferase"/>
    <property type="match status" value="1"/>
</dbReference>
<dbReference type="InterPro" id="IPR037143">
    <property type="entry name" value="4-PPantetheinyl_Trfase_dom_sf"/>
</dbReference>
<dbReference type="InterPro" id="IPR008278">
    <property type="entry name" value="4-PPantetheinyl_Trfase_dom"/>
</dbReference>
<dbReference type="Proteomes" id="UP001316087">
    <property type="component" value="Unassembled WGS sequence"/>
</dbReference>
<accession>A0ABS9UHZ7</accession>
<dbReference type="PANTHER" id="PTHR12215">
    <property type="entry name" value="PHOSPHOPANTETHEINE TRANSFERASE"/>
    <property type="match status" value="1"/>
</dbReference>
<dbReference type="RefSeq" id="WP_241371082.1">
    <property type="nucleotide sequence ID" value="NZ_JAKZFC010000012.1"/>
</dbReference>